<evidence type="ECO:0000256" key="1">
    <source>
        <dbReference type="SAM" id="MobiDB-lite"/>
    </source>
</evidence>
<keyword evidence="3" id="KW-1185">Reference proteome</keyword>
<reference evidence="2 3" key="1">
    <citation type="submission" date="2018-06" db="EMBL/GenBank/DDBJ databases">
        <title>Comparative genomics reveals the genomic features of Rhizophagus irregularis, R. cerebriforme, R. diaphanum and Gigaspora rosea, and their symbiotic lifestyle signature.</title>
        <authorList>
            <person name="Morin E."/>
            <person name="San Clemente H."/>
            <person name="Chen E.C.H."/>
            <person name="De La Providencia I."/>
            <person name="Hainaut M."/>
            <person name="Kuo A."/>
            <person name="Kohler A."/>
            <person name="Murat C."/>
            <person name="Tang N."/>
            <person name="Roy S."/>
            <person name="Loubradou J."/>
            <person name="Henrissat B."/>
            <person name="Grigoriev I.V."/>
            <person name="Corradi N."/>
            <person name="Roux C."/>
            <person name="Martin F.M."/>
        </authorList>
    </citation>
    <scope>NUCLEOTIDE SEQUENCE [LARGE SCALE GENOMIC DNA]</scope>
    <source>
        <strain evidence="2 3">DAOM 227022</strain>
    </source>
</reference>
<dbReference type="AlphaFoldDB" id="A0A397T482"/>
<evidence type="ECO:0000313" key="3">
    <source>
        <dbReference type="Proteomes" id="UP000265703"/>
    </source>
</evidence>
<evidence type="ECO:0000313" key="2">
    <source>
        <dbReference type="EMBL" id="RIA92632.1"/>
    </source>
</evidence>
<accession>A0A397T482</accession>
<protein>
    <submittedName>
        <fullName evidence="2">Uncharacterized protein</fullName>
    </submittedName>
</protein>
<sequence>MIASVNCLILGEASKNNFNVVVGEVYTNDDKIDVAFDQFTVSNLKELLFRMKKVKKAVQDPDSMDLYKVELSLLSLKDKIYTIDKIKDLVPTIVAPTTVKRKLEDLSEILDNKKMKQTGRAKSSAKKLDQHGEKLNQFGEDIAKSNLILELKMHDILLENIKKAEEYLNKDQSRTTENFKDGLNELFSKAKTKMLFYESLDTDVCERTSFSIPIFENDITDKKKLVISIEIGEIKKNSEKSLPSSSESSLNSLESSN</sequence>
<gene>
    <name evidence="2" type="ORF">C1645_820467</name>
</gene>
<feature type="region of interest" description="Disordered" evidence="1">
    <location>
        <begin position="237"/>
        <end position="257"/>
    </location>
</feature>
<dbReference type="Proteomes" id="UP000265703">
    <property type="component" value="Unassembled WGS sequence"/>
</dbReference>
<dbReference type="OrthoDB" id="2379186at2759"/>
<proteinExistence type="predicted"/>
<feature type="compositionally biased region" description="Low complexity" evidence="1">
    <location>
        <begin position="240"/>
        <end position="257"/>
    </location>
</feature>
<comment type="caution">
    <text evidence="2">The sequence shown here is derived from an EMBL/GenBank/DDBJ whole genome shotgun (WGS) entry which is preliminary data.</text>
</comment>
<dbReference type="EMBL" id="QKYT01000122">
    <property type="protein sequence ID" value="RIA92632.1"/>
    <property type="molecule type" value="Genomic_DNA"/>
</dbReference>
<name>A0A397T482_9GLOM</name>
<organism evidence="2 3">
    <name type="scientific">Glomus cerebriforme</name>
    <dbReference type="NCBI Taxonomy" id="658196"/>
    <lineage>
        <taxon>Eukaryota</taxon>
        <taxon>Fungi</taxon>
        <taxon>Fungi incertae sedis</taxon>
        <taxon>Mucoromycota</taxon>
        <taxon>Glomeromycotina</taxon>
        <taxon>Glomeromycetes</taxon>
        <taxon>Glomerales</taxon>
        <taxon>Glomeraceae</taxon>
        <taxon>Glomus</taxon>
    </lineage>
</organism>